<accession>A0A1H3M1F2</accession>
<evidence type="ECO:0000313" key="4">
    <source>
        <dbReference type="EMBL" id="SDY70114.1"/>
    </source>
</evidence>
<dbReference type="AlphaFoldDB" id="A0A1H3M1F2"/>
<name>A0A1H3M1F2_9ACTN</name>
<keyword evidence="1" id="KW-0597">Phosphoprotein</keyword>
<feature type="region of interest" description="Disordered" evidence="2">
    <location>
        <begin position="85"/>
        <end position="107"/>
    </location>
</feature>
<feature type="domain" description="Response regulatory" evidence="3">
    <location>
        <begin position="20"/>
        <end position="107"/>
    </location>
</feature>
<dbReference type="EMBL" id="FNPH01000003">
    <property type="protein sequence ID" value="SDY70114.1"/>
    <property type="molecule type" value="Genomic_DNA"/>
</dbReference>
<dbReference type="InterPro" id="IPR011006">
    <property type="entry name" value="CheY-like_superfamily"/>
</dbReference>
<dbReference type="InterPro" id="IPR001789">
    <property type="entry name" value="Sig_transdc_resp-reg_receiver"/>
</dbReference>
<dbReference type="RefSeq" id="WP_091554965.1">
    <property type="nucleotide sequence ID" value="NZ_FNPH01000003.1"/>
</dbReference>
<dbReference type="GO" id="GO:0000160">
    <property type="term" value="P:phosphorelay signal transduction system"/>
    <property type="evidence" value="ECO:0007669"/>
    <property type="project" value="InterPro"/>
</dbReference>
<dbReference type="STRING" id="405436.SAMN05444365_103177"/>
<gene>
    <name evidence="4" type="ORF">SAMN05444365_103177</name>
</gene>
<evidence type="ECO:0000256" key="1">
    <source>
        <dbReference type="PROSITE-ProRule" id="PRU00169"/>
    </source>
</evidence>
<evidence type="ECO:0000313" key="5">
    <source>
        <dbReference type="Proteomes" id="UP000242415"/>
    </source>
</evidence>
<feature type="modified residue" description="4-aspartylphosphate" evidence="1">
    <location>
        <position position="66"/>
    </location>
</feature>
<evidence type="ECO:0000256" key="2">
    <source>
        <dbReference type="SAM" id="MobiDB-lite"/>
    </source>
</evidence>
<sequence>MPQPYAEPPAVSTVAPLAGRVLVVTDDPAVGDVIRGYLRRAGLAVSVAPDGPRALAAVDPDVVVLDVTVPTASARSRPSTCFSSIRDLFTRSETNPGEEPPDRRRNP</sequence>
<proteinExistence type="predicted"/>
<protein>
    <submittedName>
        <fullName evidence="4">Response regulator receiver domain-containing protein</fullName>
    </submittedName>
</protein>
<dbReference type="SUPFAM" id="SSF52172">
    <property type="entry name" value="CheY-like"/>
    <property type="match status" value="1"/>
</dbReference>
<dbReference type="Gene3D" id="3.40.50.2300">
    <property type="match status" value="1"/>
</dbReference>
<evidence type="ECO:0000259" key="3">
    <source>
        <dbReference type="PROSITE" id="PS50110"/>
    </source>
</evidence>
<organism evidence="4 5">
    <name type="scientific">Micromonospora pattaloongensis</name>
    <dbReference type="NCBI Taxonomy" id="405436"/>
    <lineage>
        <taxon>Bacteria</taxon>
        <taxon>Bacillati</taxon>
        <taxon>Actinomycetota</taxon>
        <taxon>Actinomycetes</taxon>
        <taxon>Micromonosporales</taxon>
        <taxon>Micromonosporaceae</taxon>
        <taxon>Micromonospora</taxon>
    </lineage>
</organism>
<reference evidence="5" key="1">
    <citation type="submission" date="2016-10" db="EMBL/GenBank/DDBJ databases">
        <authorList>
            <person name="Varghese N."/>
            <person name="Submissions S."/>
        </authorList>
    </citation>
    <scope>NUCLEOTIDE SEQUENCE [LARGE SCALE GENOMIC DNA]</scope>
    <source>
        <strain evidence="5">DSM 45245</strain>
    </source>
</reference>
<dbReference type="PROSITE" id="PS50110">
    <property type="entry name" value="RESPONSE_REGULATORY"/>
    <property type="match status" value="1"/>
</dbReference>
<dbReference type="Proteomes" id="UP000242415">
    <property type="component" value="Unassembled WGS sequence"/>
</dbReference>
<keyword evidence="5" id="KW-1185">Reference proteome</keyword>